<dbReference type="GO" id="GO:0016493">
    <property type="term" value="F:C-C chemokine receptor activity"/>
    <property type="evidence" value="ECO:0007669"/>
    <property type="project" value="TreeGrafter"/>
</dbReference>
<organism evidence="12 13">
    <name type="scientific">Zoarces viviparus</name>
    <name type="common">Viviparous eelpout</name>
    <name type="synonym">Blennius viviparus</name>
    <dbReference type="NCBI Taxonomy" id="48416"/>
    <lineage>
        <taxon>Eukaryota</taxon>
        <taxon>Metazoa</taxon>
        <taxon>Chordata</taxon>
        <taxon>Craniata</taxon>
        <taxon>Vertebrata</taxon>
        <taxon>Euteleostomi</taxon>
        <taxon>Actinopterygii</taxon>
        <taxon>Neopterygii</taxon>
        <taxon>Teleostei</taxon>
        <taxon>Neoteleostei</taxon>
        <taxon>Acanthomorphata</taxon>
        <taxon>Eupercaria</taxon>
        <taxon>Perciformes</taxon>
        <taxon>Cottioidei</taxon>
        <taxon>Zoarcales</taxon>
        <taxon>Zoarcidae</taxon>
        <taxon>Zoarcinae</taxon>
        <taxon>Zoarces</taxon>
    </lineage>
</organism>
<dbReference type="EMBL" id="JBCEZU010000597">
    <property type="protein sequence ID" value="KAK9513408.1"/>
    <property type="molecule type" value="Genomic_DNA"/>
</dbReference>
<evidence type="ECO:0000256" key="10">
    <source>
        <dbReference type="SAM" id="Phobius"/>
    </source>
</evidence>
<keyword evidence="5 9" id="KW-0297">G-protein coupled receptor</keyword>
<dbReference type="GO" id="GO:0007204">
    <property type="term" value="P:positive regulation of cytosolic calcium ion concentration"/>
    <property type="evidence" value="ECO:0007669"/>
    <property type="project" value="TreeGrafter"/>
</dbReference>
<dbReference type="GO" id="GO:0006955">
    <property type="term" value="P:immune response"/>
    <property type="evidence" value="ECO:0007669"/>
    <property type="project" value="TreeGrafter"/>
</dbReference>
<name>A0AAW1DUE9_ZOAVI</name>
<dbReference type="FunFam" id="1.20.1070.10:FF:000026">
    <property type="entry name" value="C-C chemokine receptor type 5"/>
    <property type="match status" value="1"/>
</dbReference>
<comment type="similarity">
    <text evidence="9">Belongs to the G-protein coupled receptor 1 family.</text>
</comment>
<reference evidence="12 13" key="1">
    <citation type="journal article" date="2024" name="Genome Biol. Evol.">
        <title>Chromosome-level genome assembly of the viviparous eelpout Zoarces viviparus.</title>
        <authorList>
            <person name="Fuhrmann N."/>
            <person name="Brasseur M.V."/>
            <person name="Bakowski C.E."/>
            <person name="Podsiadlowski L."/>
            <person name="Prost S."/>
            <person name="Krehenwinkel H."/>
            <person name="Mayer C."/>
        </authorList>
    </citation>
    <scope>NUCLEOTIDE SEQUENCE [LARGE SCALE GENOMIC DNA]</scope>
    <source>
        <strain evidence="12">NO-MEL_2022_Ind0_liver</strain>
    </source>
</reference>
<evidence type="ECO:0000256" key="5">
    <source>
        <dbReference type="ARBA" id="ARBA00023040"/>
    </source>
</evidence>
<evidence type="ECO:0000256" key="4">
    <source>
        <dbReference type="ARBA" id="ARBA00022989"/>
    </source>
</evidence>
<dbReference type="GO" id="GO:0019722">
    <property type="term" value="P:calcium-mediated signaling"/>
    <property type="evidence" value="ECO:0007669"/>
    <property type="project" value="TreeGrafter"/>
</dbReference>
<dbReference type="InterPro" id="IPR050119">
    <property type="entry name" value="CCR1-9-like"/>
</dbReference>
<comment type="subcellular location">
    <subcellularLocation>
        <location evidence="1">Cell membrane</location>
        <topology evidence="1">Multi-pass membrane protein</topology>
    </subcellularLocation>
</comment>
<feature type="transmembrane region" description="Helical" evidence="10">
    <location>
        <begin position="301"/>
        <end position="322"/>
    </location>
</feature>
<evidence type="ECO:0000313" key="12">
    <source>
        <dbReference type="EMBL" id="KAK9513408.1"/>
    </source>
</evidence>
<evidence type="ECO:0000256" key="2">
    <source>
        <dbReference type="ARBA" id="ARBA00022475"/>
    </source>
</evidence>
<sequence length="415" mass="46636">MQSSASLQLINTTISYLVNSTRRKSTMATNVSAIVPFRGISESTSTEELPRSTTASFTDSITVTSPEYTYYDYPEGDYGTCVYERHVANFLPALYVIFFLLGLLGNSLVIWVIACGVRLRSMTDVCLLNLAAADLLLVCTLPFLAHQARDQWLFGDAMCKVVLGIYHIVFYCGIFFISLMSIDRYLAIVHAVYAVRARTRSFGMIAAAVTWVAGFLASFPDLIFLKQQPGANMTQFCYPVYPKADSDDPTSTNAHFWTIFSLFKMNILGLFIPVFIMGFCYSQIVWRLLNSHSSKKQAIRLVLIVVAVFLCCWVPYNVASFFKALELLHIYMACDSSKAIRLALQATEAIAYSHSCLNPILYVFVGQKFRRHLLRLINRAPCRLCKVVKVFLPQDRNTASVYSMTTSLDERSTAV</sequence>
<dbReference type="CDD" id="cd14984">
    <property type="entry name" value="7tmA_Chemokine_R"/>
    <property type="match status" value="1"/>
</dbReference>
<dbReference type="InterPro" id="IPR000276">
    <property type="entry name" value="GPCR_Rhodpsn"/>
</dbReference>
<keyword evidence="2" id="KW-1003">Cell membrane</keyword>
<dbReference type="PRINTS" id="PR00657">
    <property type="entry name" value="CCCHEMOKINER"/>
</dbReference>
<dbReference type="PRINTS" id="PR00237">
    <property type="entry name" value="GPCRRHODOPSN"/>
</dbReference>
<feature type="transmembrane region" description="Helical" evidence="10">
    <location>
        <begin position="165"/>
        <end position="182"/>
    </location>
</feature>
<evidence type="ECO:0000256" key="1">
    <source>
        <dbReference type="ARBA" id="ARBA00004651"/>
    </source>
</evidence>
<dbReference type="AlphaFoldDB" id="A0AAW1DUE9"/>
<feature type="transmembrane region" description="Helical" evidence="10">
    <location>
        <begin position="126"/>
        <end position="145"/>
    </location>
</feature>
<protein>
    <recommendedName>
        <fullName evidence="11">G-protein coupled receptors family 1 profile domain-containing protein</fullName>
    </recommendedName>
</protein>
<evidence type="ECO:0000256" key="8">
    <source>
        <dbReference type="ARBA" id="ARBA00023224"/>
    </source>
</evidence>
<feature type="domain" description="G-protein coupled receptors family 1 profile" evidence="11">
    <location>
        <begin position="105"/>
        <end position="362"/>
    </location>
</feature>
<evidence type="ECO:0000256" key="6">
    <source>
        <dbReference type="ARBA" id="ARBA00023136"/>
    </source>
</evidence>
<feature type="transmembrane region" description="Helical" evidence="10">
    <location>
        <begin position="267"/>
        <end position="289"/>
    </location>
</feature>
<dbReference type="PROSITE" id="PS00237">
    <property type="entry name" value="G_PROTEIN_RECEP_F1_1"/>
    <property type="match status" value="1"/>
</dbReference>
<evidence type="ECO:0000256" key="7">
    <source>
        <dbReference type="ARBA" id="ARBA00023170"/>
    </source>
</evidence>
<accession>A0AAW1DUE9</accession>
<dbReference type="GO" id="GO:0019957">
    <property type="term" value="F:C-C chemokine binding"/>
    <property type="evidence" value="ECO:0007669"/>
    <property type="project" value="TreeGrafter"/>
</dbReference>
<keyword evidence="8 9" id="KW-0807">Transducer</keyword>
<dbReference type="Gene3D" id="1.20.1070.10">
    <property type="entry name" value="Rhodopsin 7-helix transmembrane proteins"/>
    <property type="match status" value="1"/>
</dbReference>
<keyword evidence="4 10" id="KW-1133">Transmembrane helix</keyword>
<dbReference type="Proteomes" id="UP001488805">
    <property type="component" value="Unassembled WGS sequence"/>
</dbReference>
<feature type="transmembrane region" description="Helical" evidence="10">
    <location>
        <begin position="202"/>
        <end position="225"/>
    </location>
</feature>
<dbReference type="InterPro" id="IPR000355">
    <property type="entry name" value="Chemokine_rcpt"/>
</dbReference>
<dbReference type="PROSITE" id="PS50262">
    <property type="entry name" value="G_PROTEIN_RECEP_F1_2"/>
    <property type="match status" value="1"/>
</dbReference>
<evidence type="ECO:0000259" key="11">
    <source>
        <dbReference type="PROSITE" id="PS50262"/>
    </source>
</evidence>
<evidence type="ECO:0000256" key="9">
    <source>
        <dbReference type="RuleBase" id="RU000688"/>
    </source>
</evidence>
<proteinExistence type="inferred from homology"/>
<keyword evidence="6 10" id="KW-0472">Membrane</keyword>
<keyword evidence="3 9" id="KW-0812">Transmembrane</keyword>
<dbReference type="Pfam" id="PF00001">
    <property type="entry name" value="7tm_1"/>
    <property type="match status" value="1"/>
</dbReference>
<evidence type="ECO:0000313" key="13">
    <source>
        <dbReference type="Proteomes" id="UP001488805"/>
    </source>
</evidence>
<evidence type="ECO:0000256" key="3">
    <source>
        <dbReference type="ARBA" id="ARBA00022692"/>
    </source>
</evidence>
<dbReference type="GO" id="GO:0009897">
    <property type="term" value="C:external side of plasma membrane"/>
    <property type="evidence" value="ECO:0007669"/>
    <property type="project" value="TreeGrafter"/>
</dbReference>
<keyword evidence="13" id="KW-1185">Reference proteome</keyword>
<dbReference type="GO" id="GO:0060326">
    <property type="term" value="P:cell chemotaxis"/>
    <property type="evidence" value="ECO:0007669"/>
    <property type="project" value="TreeGrafter"/>
</dbReference>
<gene>
    <name evidence="12" type="ORF">VZT92_026944</name>
</gene>
<dbReference type="PANTHER" id="PTHR10489:SF627">
    <property type="entry name" value="C-C CHEMOKINE RECEPTOR TYPE 8"/>
    <property type="match status" value="1"/>
</dbReference>
<keyword evidence="7 9" id="KW-0675">Receptor</keyword>
<dbReference type="SUPFAM" id="SSF81321">
    <property type="entry name" value="Family A G protein-coupled receptor-like"/>
    <property type="match status" value="1"/>
</dbReference>
<dbReference type="PANTHER" id="PTHR10489">
    <property type="entry name" value="CELL ADHESION MOLECULE"/>
    <property type="match status" value="1"/>
</dbReference>
<comment type="caution">
    <text evidence="12">The sequence shown here is derived from an EMBL/GenBank/DDBJ whole genome shotgun (WGS) entry which is preliminary data.</text>
</comment>
<dbReference type="InterPro" id="IPR017452">
    <property type="entry name" value="GPCR_Rhodpsn_7TM"/>
</dbReference>
<feature type="transmembrane region" description="Helical" evidence="10">
    <location>
        <begin position="93"/>
        <end position="114"/>
    </location>
</feature>